<dbReference type="Gene3D" id="3.10.10.10">
    <property type="entry name" value="HIV Type 1 Reverse Transcriptase, subunit A, domain 1"/>
    <property type="match status" value="1"/>
</dbReference>
<dbReference type="Pfam" id="PF00078">
    <property type="entry name" value="RVT_1"/>
    <property type="match status" value="1"/>
</dbReference>
<proteinExistence type="predicted"/>
<dbReference type="FunFam" id="3.30.70.270:FF:000020">
    <property type="entry name" value="Transposon Tf2-6 polyprotein-like Protein"/>
    <property type="match status" value="1"/>
</dbReference>
<feature type="compositionally biased region" description="Polar residues" evidence="16">
    <location>
        <begin position="264"/>
        <end position="275"/>
    </location>
</feature>
<accession>E2DMZ5</accession>
<evidence type="ECO:0000313" key="19">
    <source>
        <dbReference type="EMBL" id="ACY01928.1"/>
    </source>
</evidence>
<protein>
    <recommendedName>
        <fullName evidence="20">Ty3/gypsy retrotransposon protein</fullName>
    </recommendedName>
</protein>
<keyword evidence="9" id="KW-0460">Magnesium</keyword>
<evidence type="ECO:0000256" key="10">
    <source>
        <dbReference type="ARBA" id="ARBA00022908"/>
    </source>
</evidence>
<dbReference type="CDD" id="cd01647">
    <property type="entry name" value="RT_LTR"/>
    <property type="match status" value="1"/>
</dbReference>
<dbReference type="SUPFAM" id="SSF54160">
    <property type="entry name" value="Chromo domain-like"/>
    <property type="match status" value="1"/>
</dbReference>
<evidence type="ECO:0000256" key="14">
    <source>
        <dbReference type="ARBA" id="ARBA00023172"/>
    </source>
</evidence>
<dbReference type="InterPro" id="IPR000477">
    <property type="entry name" value="RT_dom"/>
</dbReference>
<keyword evidence="5" id="KW-0479">Metal-binding</keyword>
<dbReference type="PROSITE" id="PS50878">
    <property type="entry name" value="RT_POL"/>
    <property type="match status" value="1"/>
</dbReference>
<dbReference type="GO" id="GO:0003964">
    <property type="term" value="F:RNA-directed DNA polymerase activity"/>
    <property type="evidence" value="ECO:0007669"/>
    <property type="project" value="UniProtKB-KW"/>
</dbReference>
<dbReference type="Pfam" id="PF17919">
    <property type="entry name" value="RT_RNaseH_2"/>
    <property type="match status" value="1"/>
</dbReference>
<dbReference type="FunFam" id="3.10.10.10:FF:000007">
    <property type="entry name" value="Retrovirus-related Pol polyprotein from transposon 17.6-like Protein"/>
    <property type="match status" value="1"/>
</dbReference>
<dbReference type="PANTHER" id="PTHR37984:SF5">
    <property type="entry name" value="PROTEIN NYNRIN-LIKE"/>
    <property type="match status" value="1"/>
</dbReference>
<keyword evidence="3" id="KW-0548">Nucleotidyltransferase</keyword>
<keyword evidence="1" id="KW-0645">Protease</keyword>
<keyword evidence="11" id="KW-0695">RNA-directed DNA polymerase</keyword>
<dbReference type="InterPro" id="IPR043128">
    <property type="entry name" value="Rev_trsase/Diguanyl_cyclase"/>
</dbReference>
<dbReference type="GO" id="GO:0046872">
    <property type="term" value="F:metal ion binding"/>
    <property type="evidence" value="ECO:0007669"/>
    <property type="project" value="UniProtKB-KW"/>
</dbReference>
<dbReference type="Gene3D" id="3.30.420.10">
    <property type="entry name" value="Ribonuclease H-like superfamily/Ribonuclease H"/>
    <property type="match status" value="1"/>
</dbReference>
<evidence type="ECO:0000256" key="16">
    <source>
        <dbReference type="SAM" id="MobiDB-lite"/>
    </source>
</evidence>
<feature type="domain" description="Reverse transcriptase" evidence="17">
    <location>
        <begin position="647"/>
        <end position="826"/>
    </location>
</feature>
<feature type="compositionally biased region" description="Polar residues" evidence="16">
    <location>
        <begin position="309"/>
        <end position="322"/>
    </location>
</feature>
<evidence type="ECO:0000256" key="6">
    <source>
        <dbReference type="ARBA" id="ARBA00022750"/>
    </source>
</evidence>
<evidence type="ECO:0000256" key="11">
    <source>
        <dbReference type="ARBA" id="ARBA00022918"/>
    </source>
</evidence>
<dbReference type="InterPro" id="IPR036397">
    <property type="entry name" value="RNaseH_sf"/>
</dbReference>
<dbReference type="InterPro" id="IPR005162">
    <property type="entry name" value="Retrotrans_gag_dom"/>
</dbReference>
<evidence type="ECO:0000259" key="18">
    <source>
        <dbReference type="PROSITE" id="PS50994"/>
    </source>
</evidence>
<dbReference type="InterPro" id="IPR021109">
    <property type="entry name" value="Peptidase_aspartic_dom_sf"/>
</dbReference>
<feature type="domain" description="Integrase catalytic" evidence="18">
    <location>
        <begin position="1165"/>
        <end position="1329"/>
    </location>
</feature>
<dbReference type="Gene3D" id="2.40.70.10">
    <property type="entry name" value="Acid Proteases"/>
    <property type="match status" value="1"/>
</dbReference>
<dbReference type="InterPro" id="IPR001584">
    <property type="entry name" value="Integrase_cat-core"/>
</dbReference>
<reference evidence="19" key="1">
    <citation type="submission" date="2009-09" db="EMBL/GenBank/DDBJ databases">
        <title>A Sugarbeat Map3k of the Type That Positively Controls R Gene Disease Resistance.</title>
        <authorList>
            <person name="Shao J.Y."/>
            <person name="Kuykendall L.D."/>
            <person name="Naegel R."/>
            <person name="McGrath J.M."/>
        </authorList>
    </citation>
    <scope>NUCLEOTIDE SEQUENCE</scope>
</reference>
<keyword evidence="12" id="KW-0239">DNA-directed DNA polymerase</keyword>
<dbReference type="InterPro" id="IPR016197">
    <property type="entry name" value="Chromo-like_dom_sf"/>
</dbReference>
<evidence type="ECO:0000256" key="7">
    <source>
        <dbReference type="ARBA" id="ARBA00022759"/>
    </source>
</evidence>
<keyword evidence="13" id="KW-0238">DNA-binding</keyword>
<evidence type="ECO:0000256" key="13">
    <source>
        <dbReference type="ARBA" id="ARBA00023125"/>
    </source>
</evidence>
<evidence type="ECO:0000256" key="12">
    <source>
        <dbReference type="ARBA" id="ARBA00022932"/>
    </source>
</evidence>
<evidence type="ECO:0000256" key="8">
    <source>
        <dbReference type="ARBA" id="ARBA00022801"/>
    </source>
</evidence>
<dbReference type="CDD" id="cd09274">
    <property type="entry name" value="RNase_HI_RT_Ty3"/>
    <property type="match status" value="1"/>
</dbReference>
<dbReference type="InterPro" id="IPR050951">
    <property type="entry name" value="Retrovirus_Pol_polyprotein"/>
</dbReference>
<organism evidence="19">
    <name type="scientific">Beta vulgaris</name>
    <name type="common">Sugar beet</name>
    <dbReference type="NCBI Taxonomy" id="161934"/>
    <lineage>
        <taxon>Eukaryota</taxon>
        <taxon>Viridiplantae</taxon>
        <taxon>Streptophyta</taxon>
        <taxon>Embryophyta</taxon>
        <taxon>Tracheophyta</taxon>
        <taxon>Spermatophyta</taxon>
        <taxon>Magnoliopsida</taxon>
        <taxon>eudicotyledons</taxon>
        <taxon>Gunneridae</taxon>
        <taxon>Pentapetalae</taxon>
        <taxon>Caryophyllales</taxon>
        <taxon>Chenopodiaceae</taxon>
        <taxon>Betoideae</taxon>
        <taxon>Beta</taxon>
    </lineage>
</organism>
<feature type="region of interest" description="Disordered" evidence="16">
    <location>
        <begin position="63"/>
        <end position="92"/>
    </location>
</feature>
<dbReference type="CDD" id="cd00303">
    <property type="entry name" value="retropepsin_like"/>
    <property type="match status" value="1"/>
</dbReference>
<keyword evidence="7" id="KW-0255">Endonuclease</keyword>
<keyword evidence="2" id="KW-0808">Transferase</keyword>
<evidence type="ECO:0008006" key="20">
    <source>
        <dbReference type="Google" id="ProtNLM"/>
    </source>
</evidence>
<dbReference type="Pfam" id="PF08284">
    <property type="entry name" value="RVP_2"/>
    <property type="match status" value="1"/>
</dbReference>
<dbReference type="InterPro" id="IPR012337">
    <property type="entry name" value="RNaseH-like_sf"/>
</dbReference>
<dbReference type="FunFam" id="1.10.340.70:FF:000001">
    <property type="entry name" value="Retrovirus-related Pol polyprotein from transposon gypsy-like Protein"/>
    <property type="match status" value="1"/>
</dbReference>
<dbReference type="GO" id="GO:0004190">
    <property type="term" value="F:aspartic-type endopeptidase activity"/>
    <property type="evidence" value="ECO:0007669"/>
    <property type="project" value="UniProtKB-KW"/>
</dbReference>
<dbReference type="ExpressionAtlas" id="E2DMZ5">
    <property type="expression patterns" value="baseline"/>
</dbReference>
<dbReference type="SUPFAM" id="SSF50630">
    <property type="entry name" value="Acid proteases"/>
    <property type="match status" value="1"/>
</dbReference>
<dbReference type="GO" id="GO:0006508">
    <property type="term" value="P:proteolysis"/>
    <property type="evidence" value="ECO:0007669"/>
    <property type="project" value="UniProtKB-KW"/>
</dbReference>
<feature type="compositionally biased region" description="Basic and acidic residues" evidence="16">
    <location>
        <begin position="63"/>
        <end position="79"/>
    </location>
</feature>
<dbReference type="InterPro" id="IPR041588">
    <property type="entry name" value="Integrase_H2C2"/>
</dbReference>
<keyword evidence="15" id="KW-0511">Multifunctional enzyme</keyword>
<feature type="compositionally biased region" description="Polar residues" evidence="16">
    <location>
        <begin position="284"/>
        <end position="302"/>
    </location>
</feature>
<name>E2DMZ5_BETVU</name>
<evidence type="ECO:0000256" key="4">
    <source>
        <dbReference type="ARBA" id="ARBA00022722"/>
    </source>
</evidence>
<dbReference type="Pfam" id="PF24626">
    <property type="entry name" value="SH3_Tf2-1"/>
    <property type="match status" value="1"/>
</dbReference>
<dbReference type="PROSITE" id="PS50994">
    <property type="entry name" value="INTEGRASE"/>
    <property type="match status" value="1"/>
</dbReference>
<evidence type="ECO:0000256" key="15">
    <source>
        <dbReference type="ARBA" id="ARBA00023268"/>
    </source>
</evidence>
<keyword evidence="10" id="KW-0229">DNA integration</keyword>
<evidence type="ECO:0000256" key="9">
    <source>
        <dbReference type="ARBA" id="ARBA00022842"/>
    </source>
</evidence>
<dbReference type="Pfam" id="PF03732">
    <property type="entry name" value="Retrotrans_gag"/>
    <property type="match status" value="1"/>
</dbReference>
<sequence length="1583" mass="179593">MVVPSNTQRLDQLEQGIADLRASLSGEVASAVGKAVETLQETLATQIAVSLERATQQLREEVAKIQERGDERRDERRENDDGEGEGFGGGFRGGGSWRAKKLDLPVFSGNNPDGWIIRAERFFQFYRLTEDEKVEAAVVSLDGEALLWYQWENRRRPIHRWSEMRWMLLRRFRETALGSLQEQWLSHEQEEGVVEYRRKFIELLAPLEGIPESIAQAQFVSKLKEEIKNEVRIMGPSSLDHAMELAVQVEEKLNHRPKKKWESKASSYSAHNPNSYIPKPTLSAKPTYSFNYPTQTHNTPYNQFPAPSHHSSTSINSPNKPKTTLPIAKPFGEIRRLSEKELQYKREHGLCFRCDEKWAIGHRCKKKELSILLGHEEEEEEYGSLMENIQPAHPDDSQLEIHSPEISLNSVMGISSPKTLKMEGTIYGQKVIVMVDPGATHNFISLDTVRRLQIPISSSRPFGVSLGTGAEAHGQGECKAVPLHLQGVCVMEDYLPLTLGNSDLILGVQWLEKLGTMVTNWKTQTLQYKEGNETVTLRGNPALSRTEVSLKAMYRTLRKEGGGFLVDLNQMASHEGLPRELPEVPSCLQPLLSSYQQVFNMPLGLPPDRGHVHAINLQHGTNPVSVRPYRYPQSQKDEIEQLIHDMLAAGIIQQSHSAFSSPVLLVKKKDGSWRFCVDYRALNNVTVPDKYPIPIIDELLDELHGACVFSKLDLKSGYHQIKMKPSDVHKTAFRTHEGHYEFLVMPFGLTNAPATFQALMNEVFKPYLRKFVLVFFDDILVYSTSLEQHMHHLNVVLGLLATNHLFANLKKCEFGKEEVAYLGHIISSKGVAMDPSKVQAMMDWSIPSTLRELRGFLGLTGYYRRFVKGYASIAHPLTNQLKKDSFGWSPAATRAFETLKRALTEAPVLQMPNFSLPFVIEADASGYGLGAVLLQQGHPIAYFSKTLGERARAKSIYEKELMAVVMAVQKWKHFLLGRHFVIHSDQQSLRHLLNQREIGPAYQKWVGKLLGFDFEIKYKPGGHNKVADALSRKHPPEAEYNLLTSSHSPHQELIAQAIRQDADLQHLMAEVTAGRTPLQGFTVEHGLLKYNGRLVIPKNVPLTTTLLEEYHSSPMGGHSGIFKTYKRLAGEWYWKGMKKDVTTFVQNCQICQQFKTSTLSPAGLLQPLPIPLAIWEDISMDFVEGLPKSQGWDTILVVVDRLSKYAHFITLKHPFTAPTVAAVFIKEIVKLHGFPSTIVSDRDKVFMSLFWKELFKLQGTLLHRSTAYHPQSDGQTEVVNKSLEAYLRCFCNGRPKAWAQWISWAEYWYNTSTHSSSHFTPFKIVYGRDSPPLFRFEKGSTAIFSLEEQLLDRDATLDELKFHLLEAQNSMKIQEDKHRRAVHFEPGAMVYLKIQPYRHQSLAKKRNEKLAPRFYGPFSVLKRIGQVAYQLQLPLGAKLHPVFHISQLKKAVGSLQSSPTIPPQLTNDLVLDAQPESLLNIRSHPQKPAEVTEVLIKWLNLPAFEATWEDAALFNARFPDFHLEDKVLNWEGSIAKSPTRIIPPIVHTYSRRRKKLPQVSDINSYHRTVGKQGVVEENYSPDT</sequence>
<dbReference type="PANTHER" id="PTHR37984">
    <property type="entry name" value="PROTEIN CBG26694"/>
    <property type="match status" value="1"/>
</dbReference>
<evidence type="ECO:0000259" key="17">
    <source>
        <dbReference type="PROSITE" id="PS50878"/>
    </source>
</evidence>
<dbReference type="EMBL" id="GU057342">
    <property type="protein sequence ID" value="ACY01928.1"/>
    <property type="molecule type" value="Genomic_DNA"/>
</dbReference>
<dbReference type="SUPFAM" id="SSF56672">
    <property type="entry name" value="DNA/RNA polymerases"/>
    <property type="match status" value="1"/>
</dbReference>
<dbReference type="Gene3D" id="1.10.340.70">
    <property type="match status" value="1"/>
</dbReference>
<dbReference type="InterPro" id="IPR043502">
    <property type="entry name" value="DNA/RNA_pol_sf"/>
</dbReference>
<evidence type="ECO:0000256" key="3">
    <source>
        <dbReference type="ARBA" id="ARBA00022695"/>
    </source>
</evidence>
<evidence type="ECO:0000256" key="5">
    <source>
        <dbReference type="ARBA" id="ARBA00022723"/>
    </source>
</evidence>
<dbReference type="Pfam" id="PF17921">
    <property type="entry name" value="Integrase_H2C2"/>
    <property type="match status" value="1"/>
</dbReference>
<dbReference type="GO" id="GO:0003887">
    <property type="term" value="F:DNA-directed DNA polymerase activity"/>
    <property type="evidence" value="ECO:0007669"/>
    <property type="project" value="UniProtKB-KW"/>
</dbReference>
<dbReference type="SUPFAM" id="SSF53098">
    <property type="entry name" value="Ribonuclease H-like"/>
    <property type="match status" value="1"/>
</dbReference>
<dbReference type="Gene3D" id="3.30.70.270">
    <property type="match status" value="2"/>
</dbReference>
<dbReference type="GO" id="GO:0006310">
    <property type="term" value="P:DNA recombination"/>
    <property type="evidence" value="ECO:0007669"/>
    <property type="project" value="UniProtKB-KW"/>
</dbReference>
<keyword evidence="4" id="KW-0540">Nuclease</keyword>
<feature type="region of interest" description="Disordered" evidence="16">
    <location>
        <begin position="256"/>
        <end position="326"/>
    </location>
</feature>
<keyword evidence="8" id="KW-0378">Hydrolase</keyword>
<dbReference type="InterPro" id="IPR041577">
    <property type="entry name" value="RT_RNaseH_2"/>
</dbReference>
<keyword evidence="6" id="KW-0064">Aspartyl protease</keyword>
<keyword evidence="14" id="KW-0233">DNA recombination</keyword>
<evidence type="ECO:0000256" key="1">
    <source>
        <dbReference type="ARBA" id="ARBA00022670"/>
    </source>
</evidence>
<dbReference type="GO" id="GO:0004519">
    <property type="term" value="F:endonuclease activity"/>
    <property type="evidence" value="ECO:0007669"/>
    <property type="project" value="UniProtKB-KW"/>
</dbReference>
<dbReference type="Gene3D" id="3.10.20.370">
    <property type="match status" value="1"/>
</dbReference>
<dbReference type="GO" id="GO:0015074">
    <property type="term" value="P:DNA integration"/>
    <property type="evidence" value="ECO:0007669"/>
    <property type="project" value="UniProtKB-KW"/>
</dbReference>
<dbReference type="GO" id="GO:0003677">
    <property type="term" value="F:DNA binding"/>
    <property type="evidence" value="ECO:0007669"/>
    <property type="project" value="UniProtKB-KW"/>
</dbReference>
<evidence type="ECO:0000256" key="2">
    <source>
        <dbReference type="ARBA" id="ARBA00022679"/>
    </source>
</evidence>
<dbReference type="InterPro" id="IPR056924">
    <property type="entry name" value="SH3_Tf2-1"/>
</dbReference>